<organism evidence="2 3">
    <name type="scientific">Vigna angularis var. angularis</name>
    <dbReference type="NCBI Taxonomy" id="157739"/>
    <lineage>
        <taxon>Eukaryota</taxon>
        <taxon>Viridiplantae</taxon>
        <taxon>Streptophyta</taxon>
        <taxon>Embryophyta</taxon>
        <taxon>Tracheophyta</taxon>
        <taxon>Spermatophyta</taxon>
        <taxon>Magnoliopsida</taxon>
        <taxon>eudicotyledons</taxon>
        <taxon>Gunneridae</taxon>
        <taxon>Pentapetalae</taxon>
        <taxon>rosids</taxon>
        <taxon>fabids</taxon>
        <taxon>Fabales</taxon>
        <taxon>Fabaceae</taxon>
        <taxon>Papilionoideae</taxon>
        <taxon>50 kb inversion clade</taxon>
        <taxon>NPAAA clade</taxon>
        <taxon>indigoferoid/millettioid clade</taxon>
        <taxon>Phaseoleae</taxon>
        <taxon>Vigna</taxon>
    </lineage>
</organism>
<dbReference type="AlphaFoldDB" id="A0A0S3SJJ1"/>
<protein>
    <submittedName>
        <fullName evidence="2">Uncharacterized protein</fullName>
    </submittedName>
</protein>
<dbReference type="PANTHER" id="PTHR37748">
    <property type="entry name" value="PROTEIN, PUTATIVE-RELATED"/>
    <property type="match status" value="1"/>
</dbReference>
<accession>A0A0S3SJJ1</accession>
<dbReference type="PANTHER" id="PTHR37748:SF1">
    <property type="entry name" value="PROTEIN, PUTATIVE-RELATED"/>
    <property type="match status" value="1"/>
</dbReference>
<evidence type="ECO:0000313" key="3">
    <source>
        <dbReference type="Proteomes" id="UP000291084"/>
    </source>
</evidence>
<proteinExistence type="predicted"/>
<reference evidence="2 3" key="1">
    <citation type="journal article" date="2015" name="Sci. Rep.">
        <title>The power of single molecule real-time sequencing technology in the de novo assembly of a eukaryotic genome.</title>
        <authorList>
            <person name="Sakai H."/>
            <person name="Naito K."/>
            <person name="Ogiso-Tanaka E."/>
            <person name="Takahashi Y."/>
            <person name="Iseki K."/>
            <person name="Muto C."/>
            <person name="Satou K."/>
            <person name="Teruya K."/>
            <person name="Shiroma A."/>
            <person name="Shimoji M."/>
            <person name="Hirano T."/>
            <person name="Itoh T."/>
            <person name="Kaga A."/>
            <person name="Tomooka N."/>
        </authorList>
    </citation>
    <scope>NUCLEOTIDE SEQUENCE [LARGE SCALE GENOMIC DNA]</scope>
    <source>
        <strain evidence="3">cv. Shumari</strain>
    </source>
</reference>
<dbReference type="Proteomes" id="UP000291084">
    <property type="component" value="Chromosome 7"/>
</dbReference>
<gene>
    <name evidence="2" type="primary">Vigan.07G191300</name>
    <name evidence="2" type="ORF">VIGAN_07191300</name>
</gene>
<feature type="region of interest" description="Disordered" evidence="1">
    <location>
        <begin position="46"/>
        <end position="68"/>
    </location>
</feature>
<evidence type="ECO:0000256" key="1">
    <source>
        <dbReference type="SAM" id="MobiDB-lite"/>
    </source>
</evidence>
<sequence length="80" mass="9223">MRIREKESHDSLLGHNPFFHNHHHTRHCFASSSSGQVSDFVLRSSKFKSPSSEKPKSKPKSKEPPLVVPYFPVNHYPSRL</sequence>
<feature type="compositionally biased region" description="Basic and acidic residues" evidence="1">
    <location>
        <begin position="51"/>
        <end position="63"/>
    </location>
</feature>
<evidence type="ECO:0000313" key="2">
    <source>
        <dbReference type="EMBL" id="BAT93028.1"/>
    </source>
</evidence>
<keyword evidence="3" id="KW-1185">Reference proteome</keyword>
<dbReference type="EMBL" id="AP015040">
    <property type="protein sequence ID" value="BAT93028.1"/>
    <property type="molecule type" value="Genomic_DNA"/>
</dbReference>
<name>A0A0S3SJJ1_PHAAN</name>